<sequence length="173" mass="20011">MMRLLQTLLTRPKLKWLWLQQLLWLNVLTASVAFAADDRAAAPRWITPQAAEIYLDHSQSPLMADSHNDHVVSLYFFGEYQDRTLIGLERVKGDDYEQFFSLLVFEKKQLLGYYQNVASFPSQVQSDGRVIFPKRFRPQPRQPGEFFSLAGPSFPALCFSASDTCVSWQRYSH</sequence>
<dbReference type="Proteomes" id="UP001595722">
    <property type="component" value="Unassembled WGS sequence"/>
</dbReference>
<dbReference type="RefSeq" id="WP_376866720.1">
    <property type="nucleotide sequence ID" value="NZ_JBHRYB010000013.1"/>
</dbReference>
<protein>
    <submittedName>
        <fullName evidence="2">Uncharacterized protein</fullName>
    </submittedName>
</protein>
<keyword evidence="3" id="KW-1185">Reference proteome</keyword>
<evidence type="ECO:0000313" key="3">
    <source>
        <dbReference type="Proteomes" id="UP001595722"/>
    </source>
</evidence>
<evidence type="ECO:0000313" key="2">
    <source>
        <dbReference type="EMBL" id="MFC3680687.1"/>
    </source>
</evidence>
<proteinExistence type="predicted"/>
<comment type="caution">
    <text evidence="2">The sequence shown here is derived from an EMBL/GenBank/DDBJ whole genome shotgun (WGS) entry which is preliminary data.</text>
</comment>
<feature type="chain" id="PRO_5045141092" evidence="1">
    <location>
        <begin position="36"/>
        <end position="173"/>
    </location>
</feature>
<dbReference type="EMBL" id="JBHRYB010000013">
    <property type="protein sequence ID" value="MFC3680687.1"/>
    <property type="molecule type" value="Genomic_DNA"/>
</dbReference>
<reference evidence="3" key="1">
    <citation type="journal article" date="2019" name="Int. J. Syst. Evol. Microbiol.">
        <title>The Global Catalogue of Microorganisms (GCM) 10K type strain sequencing project: providing services to taxonomists for standard genome sequencing and annotation.</title>
        <authorList>
            <consortium name="The Broad Institute Genomics Platform"/>
            <consortium name="The Broad Institute Genome Sequencing Center for Infectious Disease"/>
            <person name="Wu L."/>
            <person name="Ma J."/>
        </authorList>
    </citation>
    <scope>NUCLEOTIDE SEQUENCE [LARGE SCALE GENOMIC DNA]</scope>
    <source>
        <strain evidence="3">KCTC 42424</strain>
    </source>
</reference>
<name>A0ABV7VU38_9GAMM</name>
<feature type="signal peptide" evidence="1">
    <location>
        <begin position="1"/>
        <end position="35"/>
    </location>
</feature>
<keyword evidence="1" id="KW-0732">Signal</keyword>
<organism evidence="2 3">
    <name type="scientific">Bacterioplanoides pacificum</name>
    <dbReference type="NCBI Taxonomy" id="1171596"/>
    <lineage>
        <taxon>Bacteria</taxon>
        <taxon>Pseudomonadati</taxon>
        <taxon>Pseudomonadota</taxon>
        <taxon>Gammaproteobacteria</taxon>
        <taxon>Oceanospirillales</taxon>
        <taxon>Oceanospirillaceae</taxon>
        <taxon>Bacterioplanoides</taxon>
    </lineage>
</organism>
<accession>A0ABV7VU38</accession>
<gene>
    <name evidence="2" type="ORF">ACFOMG_11325</name>
</gene>
<evidence type="ECO:0000256" key="1">
    <source>
        <dbReference type="SAM" id="SignalP"/>
    </source>
</evidence>